<protein>
    <submittedName>
        <fullName evidence="3">Uncharacterized protein</fullName>
    </submittedName>
</protein>
<accession>A0A5B1LLD7</accession>
<evidence type="ECO:0000313" key="3">
    <source>
        <dbReference type="EMBL" id="KAA1421246.1"/>
    </source>
</evidence>
<dbReference type="AlphaFoldDB" id="A0A5B1LLD7"/>
<dbReference type="PROSITE" id="PS51257">
    <property type="entry name" value="PROKAR_LIPOPROTEIN"/>
    <property type="match status" value="1"/>
</dbReference>
<dbReference type="RefSeq" id="WP_149726706.1">
    <property type="nucleotide sequence ID" value="NZ_VUJV01000001.1"/>
</dbReference>
<proteinExistence type="predicted"/>
<keyword evidence="4" id="KW-1185">Reference proteome</keyword>
<organism evidence="3 4">
    <name type="scientific">Nocardioides humilatus</name>
    <dbReference type="NCBI Taxonomy" id="2607660"/>
    <lineage>
        <taxon>Bacteria</taxon>
        <taxon>Bacillati</taxon>
        <taxon>Actinomycetota</taxon>
        <taxon>Actinomycetes</taxon>
        <taxon>Propionibacteriales</taxon>
        <taxon>Nocardioidaceae</taxon>
        <taxon>Nocardioides</taxon>
    </lineage>
</organism>
<feature type="chain" id="PRO_5038605472" evidence="2">
    <location>
        <begin position="25"/>
        <end position="332"/>
    </location>
</feature>
<evidence type="ECO:0000256" key="2">
    <source>
        <dbReference type="SAM" id="SignalP"/>
    </source>
</evidence>
<comment type="caution">
    <text evidence="3">The sequence shown here is derived from an EMBL/GenBank/DDBJ whole genome shotgun (WGS) entry which is preliminary data.</text>
</comment>
<evidence type="ECO:0000313" key="4">
    <source>
        <dbReference type="Proteomes" id="UP000325003"/>
    </source>
</evidence>
<sequence length="332" mass="35432">MNLIARVCVAALMTVTLGSFSACGGDERSSSPSPSPSPSSTSASASPSPTTPSPSPTFTPMYGPVADYLDAYLPGDFPGRSQYISIESPEQDDAFATACGVIDDNQPDPATRTQIIKTLASGLPGKSKGDKVLGELLLDAIFEGCWETGFAERPWVFDAKDYGKYSDVLSALHEAGFDEFIEDAQKPGSVGNTCYVISREPEGGKWFRDERRGWIEVLTETGVDEWGWTERRASKFVDVLFDACFSTGHSKPYVPPVPSIGNGIWTVGRNIPPGTYRSNGVTSGCYWAILRSGSNGQDIIANGLPPGGLPTVNLSIGQDFSTDGCGTWKKIG</sequence>
<feature type="compositionally biased region" description="Low complexity" evidence="1">
    <location>
        <begin position="38"/>
        <end position="48"/>
    </location>
</feature>
<dbReference type="EMBL" id="VUJV01000001">
    <property type="protein sequence ID" value="KAA1421246.1"/>
    <property type="molecule type" value="Genomic_DNA"/>
</dbReference>
<evidence type="ECO:0000256" key="1">
    <source>
        <dbReference type="SAM" id="MobiDB-lite"/>
    </source>
</evidence>
<feature type="signal peptide" evidence="2">
    <location>
        <begin position="1"/>
        <end position="24"/>
    </location>
</feature>
<feature type="region of interest" description="Disordered" evidence="1">
    <location>
        <begin position="23"/>
        <end position="59"/>
    </location>
</feature>
<dbReference type="Proteomes" id="UP000325003">
    <property type="component" value="Unassembled WGS sequence"/>
</dbReference>
<gene>
    <name evidence="3" type="ORF">F0U44_02740</name>
</gene>
<reference evidence="3 4" key="1">
    <citation type="submission" date="2019-09" db="EMBL/GenBank/DDBJ databases">
        <title>Nocardioides panacisoli sp. nov., isolated from the soil of a ginseng field.</title>
        <authorList>
            <person name="Cho C."/>
        </authorList>
    </citation>
    <scope>NUCLEOTIDE SEQUENCE [LARGE SCALE GENOMIC DNA]</scope>
    <source>
        <strain evidence="3 4">BN130099</strain>
    </source>
</reference>
<reference evidence="3 4" key="2">
    <citation type="submission" date="2019-09" db="EMBL/GenBank/DDBJ databases">
        <authorList>
            <person name="Jin C."/>
        </authorList>
    </citation>
    <scope>NUCLEOTIDE SEQUENCE [LARGE SCALE GENOMIC DNA]</scope>
    <source>
        <strain evidence="3 4">BN130099</strain>
    </source>
</reference>
<name>A0A5B1LLD7_9ACTN</name>
<keyword evidence="2" id="KW-0732">Signal</keyword>